<dbReference type="GeneID" id="28865221"/>
<evidence type="ECO:0000313" key="2">
    <source>
        <dbReference type="Proteomes" id="UP000092177"/>
    </source>
</evidence>
<dbReference type="EMBL" id="LTAN01000004">
    <property type="protein sequence ID" value="OBR10447.1"/>
    <property type="molecule type" value="Genomic_DNA"/>
</dbReference>
<comment type="caution">
    <text evidence="1">The sequence shown here is derived from an EMBL/GenBank/DDBJ whole genome shotgun (WGS) entry which is preliminary data.</text>
</comment>
<dbReference type="OrthoDB" id="2772415at2759"/>
<name>A0A1B7YED9_COLHI</name>
<dbReference type="RefSeq" id="XP_018158964.1">
    <property type="nucleotide sequence ID" value="XM_018301114.1"/>
</dbReference>
<dbReference type="Proteomes" id="UP000092177">
    <property type="component" value="Chromosome 4"/>
</dbReference>
<protein>
    <submittedName>
        <fullName evidence="1">Uncharacterized protein</fullName>
    </submittedName>
</protein>
<dbReference type="KEGG" id="chig:CH63R_06139"/>
<proteinExistence type="predicted"/>
<reference evidence="2" key="1">
    <citation type="journal article" date="2017" name="BMC Genomics">
        <title>Gapless genome assembly of Colletotrichum higginsianum reveals chromosome structure and association of transposable elements with secondary metabolite gene clusters.</title>
        <authorList>
            <person name="Dallery J.-F."/>
            <person name="Lapalu N."/>
            <person name="Zampounis A."/>
            <person name="Pigne S."/>
            <person name="Luyten I."/>
            <person name="Amselem J."/>
            <person name="Wittenberg A.H.J."/>
            <person name="Zhou S."/>
            <person name="de Queiroz M.V."/>
            <person name="Robin G.P."/>
            <person name="Auger A."/>
            <person name="Hainaut M."/>
            <person name="Henrissat B."/>
            <person name="Kim K.-T."/>
            <person name="Lee Y.-H."/>
            <person name="Lespinet O."/>
            <person name="Schwartz D.C."/>
            <person name="Thon M.R."/>
            <person name="O'Connell R.J."/>
        </authorList>
    </citation>
    <scope>NUCLEOTIDE SEQUENCE [LARGE SCALE GENOMIC DNA]</scope>
    <source>
        <strain evidence="2">IMI 349063</strain>
    </source>
</reference>
<organism evidence="1 2">
    <name type="scientific">Colletotrichum higginsianum (strain IMI 349063)</name>
    <name type="common">Crucifer anthracnose fungus</name>
    <dbReference type="NCBI Taxonomy" id="759273"/>
    <lineage>
        <taxon>Eukaryota</taxon>
        <taxon>Fungi</taxon>
        <taxon>Dikarya</taxon>
        <taxon>Ascomycota</taxon>
        <taxon>Pezizomycotina</taxon>
        <taxon>Sordariomycetes</taxon>
        <taxon>Hypocreomycetidae</taxon>
        <taxon>Glomerellales</taxon>
        <taxon>Glomerellaceae</taxon>
        <taxon>Colletotrichum</taxon>
        <taxon>Colletotrichum destructivum species complex</taxon>
    </lineage>
</organism>
<dbReference type="VEuPathDB" id="FungiDB:CH63R_06139"/>
<sequence>MAGVGWARTELKGEVGKSGIIPGRVFSEEQSMGLRFGCDLGARCGIICRLFGNSQRAQASGTQPGKSLQIQRIRLKASKTFSLFDLILVPLPDVPSPSTLSQPQPRTMAPKGPYKLVTVNTAPERAKRLVGRVVEELKDSYTIVHVANCEKIEEVEGKVKEHQPDVLFCASMWTAEEADQILTTARTLRPGIKTHAIPHGLQVERGPDAIVEHLLEKVPQLLEE</sequence>
<accession>A0A1B7YED9</accession>
<keyword evidence="2" id="KW-1185">Reference proteome</keyword>
<gene>
    <name evidence="1" type="ORF">CH63R_06139</name>
</gene>
<dbReference type="AlphaFoldDB" id="A0A1B7YED9"/>
<evidence type="ECO:0000313" key="1">
    <source>
        <dbReference type="EMBL" id="OBR10447.1"/>
    </source>
</evidence>